<dbReference type="InterPro" id="IPR014710">
    <property type="entry name" value="RmlC-like_jellyroll"/>
</dbReference>
<dbReference type="AlphaFoldDB" id="A0A226WVV3"/>
<reference evidence="2" key="1">
    <citation type="submission" date="2017-01" db="EMBL/GenBank/DDBJ databases">
        <title>Genome Analysis of Deinococcus marmoris KOPRI26562.</title>
        <authorList>
            <person name="Kim J.H."/>
            <person name="Oh H.-M."/>
        </authorList>
    </citation>
    <scope>NUCLEOTIDE SEQUENCE [LARGE SCALE GENOMIC DNA]</scope>
    <source>
        <strain evidence="2">PAMC 26633</strain>
    </source>
</reference>
<keyword evidence="1" id="KW-0808">Transferase</keyword>
<name>A0A226WVV3_CABSO</name>
<comment type="caution">
    <text evidence="1">The sequence shown here is derived from an EMBL/GenBank/DDBJ whole genome shotgun (WGS) entry which is preliminary data.</text>
</comment>
<protein>
    <submittedName>
        <fullName evidence="1">cAMP-binding catabolite activator and regulatory subunit of cAMP-dependent protein kinase</fullName>
    </submittedName>
</protein>
<dbReference type="EMBL" id="MTHB01000184">
    <property type="protein sequence ID" value="OXC75326.1"/>
    <property type="molecule type" value="Genomic_DNA"/>
</dbReference>
<sequence length="104" mass="11280">MQAAGINSVKRWRACAKAARDIELRSLSVPRATGTGFHTLKRLLCRIEIFQSLDDVDVEQLQAALTCHEFEPGDTLYASADAKGGNALHIMASGVARVMLPRNG</sequence>
<dbReference type="Proteomes" id="UP000214720">
    <property type="component" value="Unassembled WGS sequence"/>
</dbReference>
<keyword evidence="1" id="KW-0418">Kinase</keyword>
<proteinExistence type="predicted"/>
<evidence type="ECO:0000313" key="2">
    <source>
        <dbReference type="Proteomes" id="UP000214720"/>
    </source>
</evidence>
<gene>
    <name evidence="1" type="ORF">BSU04_27510</name>
</gene>
<dbReference type="Gene3D" id="2.60.120.10">
    <property type="entry name" value="Jelly Rolls"/>
    <property type="match status" value="1"/>
</dbReference>
<dbReference type="SUPFAM" id="SSF51206">
    <property type="entry name" value="cAMP-binding domain-like"/>
    <property type="match status" value="1"/>
</dbReference>
<dbReference type="InterPro" id="IPR018490">
    <property type="entry name" value="cNMP-bd_dom_sf"/>
</dbReference>
<organism evidence="1 2">
    <name type="scientific">Caballeronia sordidicola</name>
    <name type="common">Burkholderia sordidicola</name>
    <dbReference type="NCBI Taxonomy" id="196367"/>
    <lineage>
        <taxon>Bacteria</taxon>
        <taxon>Pseudomonadati</taxon>
        <taxon>Pseudomonadota</taxon>
        <taxon>Betaproteobacteria</taxon>
        <taxon>Burkholderiales</taxon>
        <taxon>Burkholderiaceae</taxon>
        <taxon>Caballeronia</taxon>
    </lineage>
</organism>
<dbReference type="GO" id="GO:0016301">
    <property type="term" value="F:kinase activity"/>
    <property type="evidence" value="ECO:0007669"/>
    <property type="project" value="UniProtKB-KW"/>
</dbReference>
<accession>A0A226WVV3</accession>
<evidence type="ECO:0000313" key="1">
    <source>
        <dbReference type="EMBL" id="OXC75326.1"/>
    </source>
</evidence>